<evidence type="ECO:0000313" key="7">
    <source>
        <dbReference type="Proteomes" id="UP001381693"/>
    </source>
</evidence>
<evidence type="ECO:0000313" key="6">
    <source>
        <dbReference type="EMBL" id="KAK7085123.1"/>
    </source>
</evidence>
<keyword evidence="1" id="KW-0433">Leucine-rich repeat</keyword>
<gene>
    <name evidence="6" type="ORF">SK128_006931</name>
</gene>
<keyword evidence="4" id="KW-0812">Transmembrane</keyword>
<keyword evidence="4" id="KW-1133">Transmembrane helix</keyword>
<dbReference type="GO" id="GO:0016020">
    <property type="term" value="C:membrane"/>
    <property type="evidence" value="ECO:0007669"/>
    <property type="project" value="TreeGrafter"/>
</dbReference>
<dbReference type="PROSITE" id="PS51450">
    <property type="entry name" value="LRR"/>
    <property type="match status" value="1"/>
</dbReference>
<comment type="caution">
    <text evidence="6">The sequence shown here is derived from an EMBL/GenBank/DDBJ whole genome shotgun (WGS) entry which is preliminary data.</text>
</comment>
<accession>A0AAN8XSX2</accession>
<evidence type="ECO:0000256" key="1">
    <source>
        <dbReference type="ARBA" id="ARBA00022614"/>
    </source>
</evidence>
<name>A0AAN8XSX2_HALRR</name>
<dbReference type="PANTHER" id="PTHR24364:SF18">
    <property type="entry name" value="LP06937P"/>
    <property type="match status" value="1"/>
</dbReference>
<evidence type="ECO:0000256" key="5">
    <source>
        <dbReference type="SAM" id="SignalP"/>
    </source>
</evidence>
<sequence length="445" mass="51241">MRTLMTYLGAIVFLLLLEISSSAADQKATSTQCPKSFAGRCHCGLAYSIYDNYDRKKYTVNCTNTGFNNVSMLLDLPENTEVLIFVGNSVPSLPPNVLDNFKNYDNLEIIDMSNNHIRFIQGKSFHKVYNVKTLILDHNDIDISQENVRPRILSNFENLERLHMTNAFTEKINASEYLLSLEDIFFESDLIYLKVLHLEQNEIWSVGTNKRVFCDLVKLEQIMLGDNRLTDFDFTIDCLPELRFIDLERNMISRLSDDAMKTLDMFMVNRTKLQIKLDDNPFDCDCRSKNFLQWLNKTKVDIMHWKKFDCISGFPESNTGKTFSQVKDMRCPGISNSGNKNDKETVIKENTRSRNTNIPRTDIDVETYKGPHYFNGDRGSYGNHSSATVGILSFLLVFTTSLLMAVAYFQRKKIKDVLMPHWDYVTRKIGYTGIADEEAPKEAHV</sequence>
<evidence type="ECO:0008006" key="8">
    <source>
        <dbReference type="Google" id="ProtNLM"/>
    </source>
</evidence>
<dbReference type="PANTHER" id="PTHR24364">
    <property type="entry name" value="LP06937P"/>
    <property type="match status" value="1"/>
</dbReference>
<dbReference type="InterPro" id="IPR001611">
    <property type="entry name" value="Leu-rich_rpt"/>
</dbReference>
<dbReference type="Pfam" id="PF13855">
    <property type="entry name" value="LRR_8"/>
    <property type="match status" value="2"/>
</dbReference>
<reference evidence="6 7" key="1">
    <citation type="submission" date="2023-11" db="EMBL/GenBank/DDBJ databases">
        <title>Halocaridina rubra genome assembly.</title>
        <authorList>
            <person name="Smith C."/>
        </authorList>
    </citation>
    <scope>NUCLEOTIDE SEQUENCE [LARGE SCALE GENOMIC DNA]</scope>
    <source>
        <strain evidence="6">EP-1</strain>
        <tissue evidence="6">Whole</tissue>
    </source>
</reference>
<dbReference type="SMART" id="SM00369">
    <property type="entry name" value="LRR_TYP"/>
    <property type="match status" value="5"/>
</dbReference>
<dbReference type="Gene3D" id="3.80.10.10">
    <property type="entry name" value="Ribonuclease Inhibitor"/>
    <property type="match status" value="1"/>
</dbReference>
<keyword evidence="2 5" id="KW-0732">Signal</keyword>
<keyword evidence="7" id="KW-1185">Reference proteome</keyword>
<dbReference type="EMBL" id="JAXCGZ010001897">
    <property type="protein sequence ID" value="KAK7085123.1"/>
    <property type="molecule type" value="Genomic_DNA"/>
</dbReference>
<dbReference type="InterPro" id="IPR032675">
    <property type="entry name" value="LRR_dom_sf"/>
</dbReference>
<proteinExistence type="predicted"/>
<feature type="chain" id="PRO_5043047937" description="Trophoblast glycoprotein" evidence="5">
    <location>
        <begin position="25"/>
        <end position="445"/>
    </location>
</feature>
<keyword evidence="3" id="KW-0677">Repeat</keyword>
<dbReference type="InterPro" id="IPR052286">
    <property type="entry name" value="Wnt_signaling_inhibitor"/>
</dbReference>
<feature type="signal peptide" evidence="5">
    <location>
        <begin position="1"/>
        <end position="24"/>
    </location>
</feature>
<feature type="transmembrane region" description="Helical" evidence="4">
    <location>
        <begin position="387"/>
        <end position="409"/>
    </location>
</feature>
<dbReference type="Proteomes" id="UP001381693">
    <property type="component" value="Unassembled WGS sequence"/>
</dbReference>
<dbReference type="AlphaFoldDB" id="A0AAN8XSX2"/>
<evidence type="ECO:0000256" key="4">
    <source>
        <dbReference type="SAM" id="Phobius"/>
    </source>
</evidence>
<protein>
    <recommendedName>
        <fullName evidence="8">Trophoblast glycoprotein</fullName>
    </recommendedName>
</protein>
<evidence type="ECO:0000256" key="3">
    <source>
        <dbReference type="ARBA" id="ARBA00022737"/>
    </source>
</evidence>
<dbReference type="SUPFAM" id="SSF52058">
    <property type="entry name" value="L domain-like"/>
    <property type="match status" value="1"/>
</dbReference>
<dbReference type="InterPro" id="IPR003591">
    <property type="entry name" value="Leu-rich_rpt_typical-subtyp"/>
</dbReference>
<keyword evidence="4" id="KW-0472">Membrane</keyword>
<evidence type="ECO:0000256" key="2">
    <source>
        <dbReference type="ARBA" id="ARBA00022729"/>
    </source>
</evidence>
<organism evidence="6 7">
    <name type="scientific">Halocaridina rubra</name>
    <name type="common">Hawaiian red shrimp</name>
    <dbReference type="NCBI Taxonomy" id="373956"/>
    <lineage>
        <taxon>Eukaryota</taxon>
        <taxon>Metazoa</taxon>
        <taxon>Ecdysozoa</taxon>
        <taxon>Arthropoda</taxon>
        <taxon>Crustacea</taxon>
        <taxon>Multicrustacea</taxon>
        <taxon>Malacostraca</taxon>
        <taxon>Eumalacostraca</taxon>
        <taxon>Eucarida</taxon>
        <taxon>Decapoda</taxon>
        <taxon>Pleocyemata</taxon>
        <taxon>Caridea</taxon>
        <taxon>Atyoidea</taxon>
        <taxon>Atyidae</taxon>
        <taxon>Halocaridina</taxon>
    </lineage>
</organism>